<organism evidence="1 2">
    <name type="scientific">Desulfosarcina ovata subsp. sediminis</name>
    <dbReference type="NCBI Taxonomy" id="885957"/>
    <lineage>
        <taxon>Bacteria</taxon>
        <taxon>Pseudomonadati</taxon>
        <taxon>Thermodesulfobacteriota</taxon>
        <taxon>Desulfobacteria</taxon>
        <taxon>Desulfobacterales</taxon>
        <taxon>Desulfosarcinaceae</taxon>
        <taxon>Desulfosarcina</taxon>
    </lineage>
</organism>
<gene>
    <name evidence="1" type="ORF">DSCO28_26110</name>
</gene>
<dbReference type="Pfam" id="PF06980">
    <property type="entry name" value="DUF1302"/>
    <property type="match status" value="1"/>
</dbReference>
<name>A0A5K7ZNF1_9BACT</name>
<protein>
    <recommendedName>
        <fullName evidence="3">DUF1302 domain-containing protein</fullName>
    </recommendedName>
</protein>
<dbReference type="Proteomes" id="UP000425960">
    <property type="component" value="Chromosome"/>
</dbReference>
<evidence type="ECO:0000313" key="1">
    <source>
        <dbReference type="EMBL" id="BBO82045.1"/>
    </source>
</evidence>
<dbReference type="AlphaFoldDB" id="A0A5K7ZNF1"/>
<evidence type="ECO:0008006" key="3">
    <source>
        <dbReference type="Google" id="ProtNLM"/>
    </source>
</evidence>
<sequence>MKPRKRRLSAFKPMSFRGKFGFRTAVMMVAVVSAFLCGNSALAYQFKTSPDWSIYLDNTIQYTIGMRAQEMNDKIGNHLNYNQGDYKFKDRGDIVTNRIQDLIEFQADYQRRLGLRVSGSVWKDFAYDDDAEVNPNHPGFAEANAYPSGEYSSYTKRYFMQGGEFLDAFTYWNTQILGKPTYLKAGRLTQYWGNAFFLGNSAISYSQHPTDIIKAFTQPGSEVKELFLPRAQVLCTTELSPELAVSAQYFFEFGPNRYPEGGTYLEAAAFLFNGPPGAFGTMENDGYVEPDDVNDNFGVKVAWSPIWANGELSFYYRQFDEVNPWAGLVNPDTGHLQATFAENVKLVGLAYERVFGLVSMGFELNTRFDTALQTLSTAPPTNEGATGTVTSFIANTMIQLGTTPLYDCGTLIAEINYSYLNEVTGNDDMYKDEDLLVHGWKEGGATRNYLAFAMSFEPQWLQVLPSVDFSMPMSLQTGLYGNPAHASAAALPQESFIYSIGVKATIKSKHYITLSYNGYHFRTGSTEENNLGLDQYAYGNGSINYNDRGWVELQFKTSF</sequence>
<accession>A0A5K7ZNF1</accession>
<proteinExistence type="predicted"/>
<evidence type="ECO:0000313" key="2">
    <source>
        <dbReference type="Proteomes" id="UP000425960"/>
    </source>
</evidence>
<dbReference type="InterPro" id="IPR010727">
    <property type="entry name" value="DUF1302"/>
</dbReference>
<dbReference type="EMBL" id="AP021876">
    <property type="protein sequence ID" value="BBO82045.1"/>
    <property type="molecule type" value="Genomic_DNA"/>
</dbReference>
<reference evidence="1 2" key="1">
    <citation type="submission" date="2019-11" db="EMBL/GenBank/DDBJ databases">
        <title>Comparative genomics of hydrocarbon-degrading Desulfosarcina strains.</title>
        <authorList>
            <person name="Watanabe M."/>
            <person name="Kojima H."/>
            <person name="Fukui M."/>
        </authorList>
    </citation>
    <scope>NUCLEOTIDE SEQUENCE [LARGE SCALE GENOMIC DNA]</scope>
    <source>
        <strain evidence="1 2">28bB2T</strain>
    </source>
</reference>
<dbReference type="KEGG" id="dov:DSCO28_26110"/>